<organism evidence="2 3">
    <name type="scientific">Marmota monax</name>
    <name type="common">Woodchuck</name>
    <dbReference type="NCBI Taxonomy" id="9995"/>
    <lineage>
        <taxon>Eukaryota</taxon>
        <taxon>Metazoa</taxon>
        <taxon>Chordata</taxon>
        <taxon>Craniata</taxon>
        <taxon>Vertebrata</taxon>
        <taxon>Euteleostomi</taxon>
        <taxon>Mammalia</taxon>
        <taxon>Eutheria</taxon>
        <taxon>Euarchontoglires</taxon>
        <taxon>Glires</taxon>
        <taxon>Rodentia</taxon>
        <taxon>Sciuromorpha</taxon>
        <taxon>Sciuridae</taxon>
        <taxon>Xerinae</taxon>
        <taxon>Marmotini</taxon>
        <taxon>Marmota</taxon>
    </lineage>
</organism>
<name>A0A5E4CE04_MARMO</name>
<feature type="compositionally biased region" description="Basic and acidic residues" evidence="1">
    <location>
        <begin position="115"/>
        <end position="143"/>
    </location>
</feature>
<accession>A0A5E4CE04</accession>
<evidence type="ECO:0000256" key="1">
    <source>
        <dbReference type="SAM" id="MobiDB-lite"/>
    </source>
</evidence>
<feature type="compositionally biased region" description="Basic and acidic residues" evidence="1">
    <location>
        <begin position="69"/>
        <end position="78"/>
    </location>
</feature>
<dbReference type="EMBL" id="CABDUW010001259">
    <property type="protein sequence ID" value="VTJ80058.1"/>
    <property type="molecule type" value="Genomic_DNA"/>
</dbReference>
<dbReference type="Proteomes" id="UP000335636">
    <property type="component" value="Unassembled WGS sequence"/>
</dbReference>
<sequence>EAPKNSEKVGDVTKELQEKGCGTKTPSLSSYKGSKDDKHTKKQSGGGGGEGERQREEQPSSSSLLGNKTIKEKNDSAPKKHSSKNSKKVHKSKSRGTEAPPLLPEVRISYCGRAEGAERDPKKEKSKNEHKPSSRKKAEDRIGMAEGDAQTHILAGTVGILKDGVTEVEVGAKINPVHKKGPLLLGAGDFQHLQL</sequence>
<feature type="non-terminal residue" evidence="2">
    <location>
        <position position="1"/>
    </location>
</feature>
<comment type="caution">
    <text evidence="2">The sequence shown here is derived from an EMBL/GenBank/DDBJ whole genome shotgun (WGS) entry which is preliminary data.</text>
</comment>
<gene>
    <name evidence="2" type="ORF">MONAX_5E024418</name>
</gene>
<evidence type="ECO:0000313" key="3">
    <source>
        <dbReference type="Proteomes" id="UP000335636"/>
    </source>
</evidence>
<keyword evidence="3" id="KW-1185">Reference proteome</keyword>
<reference evidence="2" key="1">
    <citation type="submission" date="2019-04" db="EMBL/GenBank/DDBJ databases">
        <authorList>
            <person name="Alioto T."/>
            <person name="Alioto T."/>
        </authorList>
    </citation>
    <scope>NUCLEOTIDE SEQUENCE [LARGE SCALE GENOMIC DNA]</scope>
</reference>
<dbReference type="AlphaFoldDB" id="A0A5E4CE04"/>
<feature type="compositionally biased region" description="Basic residues" evidence="1">
    <location>
        <begin position="79"/>
        <end position="94"/>
    </location>
</feature>
<protein>
    <submittedName>
        <fullName evidence="2">Uncharacterized protein</fullName>
    </submittedName>
</protein>
<feature type="region of interest" description="Disordered" evidence="1">
    <location>
        <begin position="1"/>
        <end position="145"/>
    </location>
</feature>
<proteinExistence type="predicted"/>
<evidence type="ECO:0000313" key="2">
    <source>
        <dbReference type="EMBL" id="VTJ80058.1"/>
    </source>
</evidence>
<feature type="compositionally biased region" description="Basic and acidic residues" evidence="1">
    <location>
        <begin position="1"/>
        <end position="18"/>
    </location>
</feature>